<keyword evidence="3" id="KW-1185">Reference proteome</keyword>
<sequence length="119" mass="14193">MSENSLKGKTPTEDEDFKFCVAQLFAKKDQKFYGRRIMRLPERWQKIIEQIVLGRISSSTGIEKSFSFNGNKQKERRISDTFYTDQSMDIDRQRIRKNGEMTKKVEKTTIERNSRDMRE</sequence>
<proteinExistence type="predicted"/>
<organism evidence="2 3">
    <name type="scientific">Necator americanus</name>
    <name type="common">Human hookworm</name>
    <dbReference type="NCBI Taxonomy" id="51031"/>
    <lineage>
        <taxon>Eukaryota</taxon>
        <taxon>Metazoa</taxon>
        <taxon>Ecdysozoa</taxon>
        <taxon>Nematoda</taxon>
        <taxon>Chromadorea</taxon>
        <taxon>Rhabditida</taxon>
        <taxon>Rhabditina</taxon>
        <taxon>Rhabditomorpha</taxon>
        <taxon>Strongyloidea</taxon>
        <taxon>Ancylostomatidae</taxon>
        <taxon>Bunostominae</taxon>
        <taxon>Necator</taxon>
    </lineage>
</organism>
<comment type="caution">
    <text evidence="2">The sequence shown here is derived from an EMBL/GenBank/DDBJ whole genome shotgun (WGS) entry which is preliminary data.</text>
</comment>
<gene>
    <name evidence="2" type="primary">Necator_chrII.g4690</name>
    <name evidence="2" type="ORF">RB195_016898</name>
</gene>
<name>A0ABR1C4W0_NECAM</name>
<protein>
    <submittedName>
        <fullName evidence="2">Uncharacterized protein</fullName>
    </submittedName>
</protein>
<dbReference type="Proteomes" id="UP001303046">
    <property type="component" value="Unassembled WGS sequence"/>
</dbReference>
<evidence type="ECO:0000313" key="3">
    <source>
        <dbReference type="Proteomes" id="UP001303046"/>
    </source>
</evidence>
<dbReference type="EMBL" id="JAVFWL010000002">
    <property type="protein sequence ID" value="KAK6732800.1"/>
    <property type="molecule type" value="Genomic_DNA"/>
</dbReference>
<accession>A0ABR1C4W0</accession>
<feature type="region of interest" description="Disordered" evidence="1">
    <location>
        <begin position="97"/>
        <end position="119"/>
    </location>
</feature>
<evidence type="ECO:0000256" key="1">
    <source>
        <dbReference type="SAM" id="MobiDB-lite"/>
    </source>
</evidence>
<evidence type="ECO:0000313" key="2">
    <source>
        <dbReference type="EMBL" id="KAK6732800.1"/>
    </source>
</evidence>
<reference evidence="2 3" key="1">
    <citation type="submission" date="2023-08" db="EMBL/GenBank/DDBJ databases">
        <title>A Necator americanus chromosomal reference genome.</title>
        <authorList>
            <person name="Ilik V."/>
            <person name="Petrzelkova K.J."/>
            <person name="Pardy F."/>
            <person name="Fuh T."/>
            <person name="Niatou-Singa F.S."/>
            <person name="Gouil Q."/>
            <person name="Baker L."/>
            <person name="Ritchie M.E."/>
            <person name="Jex A.R."/>
            <person name="Gazzola D."/>
            <person name="Li H."/>
            <person name="Toshio Fujiwara R."/>
            <person name="Zhan B."/>
            <person name="Aroian R.V."/>
            <person name="Pafco B."/>
            <person name="Schwarz E.M."/>
        </authorList>
    </citation>
    <scope>NUCLEOTIDE SEQUENCE [LARGE SCALE GENOMIC DNA]</scope>
    <source>
        <strain evidence="2 3">Aroian</strain>
        <tissue evidence="2">Whole animal</tissue>
    </source>
</reference>